<reference evidence="2 3" key="1">
    <citation type="submission" date="2013-07" db="EMBL/GenBank/DDBJ databases">
        <title>Draft genome sequence of Pseudoalteromonas luteoviolacea 2ta16.</title>
        <authorList>
            <person name="Allen E.E."/>
            <person name="Azam F."/>
            <person name="Podell S."/>
        </authorList>
    </citation>
    <scope>NUCLEOTIDE SEQUENCE [LARGE SCALE GENOMIC DNA]</scope>
    <source>
        <strain evidence="2 3">2ta16</strain>
    </source>
</reference>
<dbReference type="EMBL" id="AUSV01000008">
    <property type="protein sequence ID" value="ESP95015.1"/>
    <property type="molecule type" value="Genomic_DNA"/>
</dbReference>
<sequence length="103" mass="11935">MTQHNKIQPHWWSKTFAGVIGGFFLTLGLVGIFAWLGPTGLTEQITEEQRLWKTQFNMWIITPIWLLILCFVYMFKTGRQAWLYLGVSAVISNAIVYVLRSQL</sequence>
<feature type="transmembrane region" description="Helical" evidence="1">
    <location>
        <begin position="15"/>
        <end position="36"/>
    </location>
</feature>
<dbReference type="PATRIC" id="fig|1353533.3.peg.575"/>
<protein>
    <submittedName>
        <fullName evidence="2">Uncharacterized protein</fullName>
    </submittedName>
</protein>
<feature type="transmembrane region" description="Helical" evidence="1">
    <location>
        <begin position="56"/>
        <end position="75"/>
    </location>
</feature>
<proteinExistence type="predicted"/>
<accession>V4HW26</accession>
<keyword evidence="1" id="KW-1133">Transmembrane helix</keyword>
<keyword evidence="1" id="KW-0472">Membrane</keyword>
<feature type="transmembrane region" description="Helical" evidence="1">
    <location>
        <begin position="81"/>
        <end position="99"/>
    </location>
</feature>
<dbReference type="Proteomes" id="UP000017820">
    <property type="component" value="Unassembled WGS sequence"/>
</dbReference>
<keyword evidence="1" id="KW-0812">Transmembrane</keyword>
<evidence type="ECO:0000313" key="3">
    <source>
        <dbReference type="Proteomes" id="UP000017820"/>
    </source>
</evidence>
<evidence type="ECO:0000313" key="2">
    <source>
        <dbReference type="EMBL" id="ESP95015.1"/>
    </source>
</evidence>
<dbReference type="GeneID" id="29921203"/>
<dbReference type="RefSeq" id="WP_023397535.1">
    <property type="nucleotide sequence ID" value="NZ_AUSV01000008.1"/>
</dbReference>
<gene>
    <name evidence="2" type="ORF">PL2TA16_04571</name>
</gene>
<comment type="caution">
    <text evidence="2">The sequence shown here is derived from an EMBL/GenBank/DDBJ whole genome shotgun (WGS) entry which is preliminary data.</text>
</comment>
<dbReference type="AlphaFoldDB" id="V4HW26"/>
<organism evidence="2 3">
    <name type="scientific">Pseudoalteromonas luteoviolacea (strain 2ta16)</name>
    <dbReference type="NCBI Taxonomy" id="1353533"/>
    <lineage>
        <taxon>Bacteria</taxon>
        <taxon>Pseudomonadati</taxon>
        <taxon>Pseudomonadota</taxon>
        <taxon>Gammaproteobacteria</taxon>
        <taxon>Alteromonadales</taxon>
        <taxon>Pseudoalteromonadaceae</taxon>
        <taxon>Pseudoalteromonas</taxon>
    </lineage>
</organism>
<evidence type="ECO:0000256" key="1">
    <source>
        <dbReference type="SAM" id="Phobius"/>
    </source>
</evidence>
<name>V4HW26_PSEL2</name>